<dbReference type="Proteomes" id="UP000322887">
    <property type="component" value="Chromosome"/>
</dbReference>
<evidence type="ECO:0000313" key="2">
    <source>
        <dbReference type="Proteomes" id="UP000322887"/>
    </source>
</evidence>
<sequence>MREREGADPMLFGLVAYDEKNCSLNFPPGEDLADCLDEQ</sequence>
<gene>
    <name evidence="1" type="ORF">GmarT_37420</name>
</gene>
<evidence type="ECO:0000313" key="1">
    <source>
        <dbReference type="EMBL" id="QEG17858.1"/>
    </source>
</evidence>
<proteinExistence type="predicted"/>
<reference evidence="1 2" key="1">
    <citation type="submission" date="2019-08" db="EMBL/GenBank/DDBJ databases">
        <title>Deep-cultivation of Planctomycetes and their phenomic and genomic characterization uncovers novel biology.</title>
        <authorList>
            <person name="Wiegand S."/>
            <person name="Jogler M."/>
            <person name="Boedeker C."/>
            <person name="Pinto D."/>
            <person name="Vollmers J."/>
            <person name="Rivas-Marin E."/>
            <person name="Kohn T."/>
            <person name="Peeters S.H."/>
            <person name="Heuer A."/>
            <person name="Rast P."/>
            <person name="Oberbeckmann S."/>
            <person name="Bunk B."/>
            <person name="Jeske O."/>
            <person name="Meyerdierks A."/>
            <person name="Storesund J.E."/>
            <person name="Kallscheuer N."/>
            <person name="Luecker S."/>
            <person name="Lage O.M."/>
            <person name="Pohl T."/>
            <person name="Merkel B.J."/>
            <person name="Hornburger P."/>
            <person name="Mueller R.-W."/>
            <person name="Bruemmer F."/>
            <person name="Labrenz M."/>
            <person name="Spormann A.M."/>
            <person name="Op den Camp H."/>
            <person name="Overmann J."/>
            <person name="Amann R."/>
            <person name="Jetten M.S.M."/>
            <person name="Mascher T."/>
            <person name="Medema M.H."/>
            <person name="Devos D.P."/>
            <person name="Kaster A.-K."/>
            <person name="Ovreas L."/>
            <person name="Rohde M."/>
            <person name="Galperin M.Y."/>
            <person name="Jogler C."/>
        </authorList>
    </citation>
    <scope>NUCLEOTIDE SEQUENCE [LARGE SCALE GENOMIC DNA]</scope>
    <source>
        <strain evidence="1 2">DSM 8797</strain>
    </source>
</reference>
<name>A0ABX5YQJ6_9PLAN</name>
<keyword evidence="2" id="KW-1185">Reference proteome</keyword>
<accession>A0ABX5YQJ6</accession>
<dbReference type="EMBL" id="CP042910">
    <property type="protein sequence ID" value="QEG17858.1"/>
    <property type="molecule type" value="Genomic_DNA"/>
</dbReference>
<organism evidence="1 2">
    <name type="scientific">Gimesia maris</name>
    <dbReference type="NCBI Taxonomy" id="122"/>
    <lineage>
        <taxon>Bacteria</taxon>
        <taxon>Pseudomonadati</taxon>
        <taxon>Planctomycetota</taxon>
        <taxon>Planctomycetia</taxon>
        <taxon>Planctomycetales</taxon>
        <taxon>Planctomycetaceae</taxon>
        <taxon>Gimesia</taxon>
    </lineage>
</organism>
<protein>
    <submittedName>
        <fullName evidence="1">Uncharacterized protein</fullName>
    </submittedName>
</protein>